<dbReference type="AlphaFoldDB" id="A0AA36AVI8"/>
<accession>A0AA36AVI8</accession>
<proteinExistence type="predicted"/>
<organism evidence="1 2">
    <name type="scientific">Octopus vulgaris</name>
    <name type="common">Common octopus</name>
    <dbReference type="NCBI Taxonomy" id="6645"/>
    <lineage>
        <taxon>Eukaryota</taxon>
        <taxon>Metazoa</taxon>
        <taxon>Spiralia</taxon>
        <taxon>Lophotrochozoa</taxon>
        <taxon>Mollusca</taxon>
        <taxon>Cephalopoda</taxon>
        <taxon>Coleoidea</taxon>
        <taxon>Octopodiformes</taxon>
        <taxon>Octopoda</taxon>
        <taxon>Incirrata</taxon>
        <taxon>Octopodidae</taxon>
        <taxon>Octopus</taxon>
    </lineage>
</organism>
<evidence type="ECO:0000313" key="1">
    <source>
        <dbReference type="EMBL" id="CAI9722366.1"/>
    </source>
</evidence>
<dbReference type="Proteomes" id="UP001162480">
    <property type="component" value="Chromosome 5"/>
</dbReference>
<evidence type="ECO:0000313" key="2">
    <source>
        <dbReference type="Proteomes" id="UP001162480"/>
    </source>
</evidence>
<gene>
    <name evidence="1" type="ORF">OCTVUL_1B028812</name>
</gene>
<keyword evidence="2" id="KW-1185">Reference proteome</keyword>
<reference evidence="1" key="1">
    <citation type="submission" date="2023-08" db="EMBL/GenBank/DDBJ databases">
        <authorList>
            <person name="Alioto T."/>
            <person name="Alioto T."/>
            <person name="Gomez Garrido J."/>
        </authorList>
    </citation>
    <scope>NUCLEOTIDE SEQUENCE</scope>
</reference>
<sequence length="155" mass="17598">MDTDESREDYLRLLSTMIGMKDPRILDKLVNNLKEKREFCLLLTKPSTIPKSADGKATQFRMFFRSYPADTSFNEKLLTSKRIDNITEGGVQREATGGELTQLQVASETSAIDMRLYMCSAALRHTIQTQVKCRFDNLLSCWETMMTVEGIVSGL</sequence>
<dbReference type="EMBL" id="OX597818">
    <property type="protein sequence ID" value="CAI9722366.1"/>
    <property type="molecule type" value="Genomic_DNA"/>
</dbReference>
<name>A0AA36AVI8_OCTVU</name>
<protein>
    <submittedName>
        <fullName evidence="1">Uncharacterized protein</fullName>
    </submittedName>
</protein>